<sequence length="140" mass="15457">MADDELAQIRAARLAQLKQQGGGRGGGPTGDGGHDDDQKKQESEARSSILHQILEPEAQDRLGRIRLVKESRATDVENRLITLARSGQLRSKVTEDQLKDMLASLSEHEKQSGQTLESVKVVRRGGWDDDDDLDDLLKDS</sequence>
<proteinExistence type="inferred from homology"/>
<evidence type="ECO:0000313" key="4">
    <source>
        <dbReference type="Proteomes" id="UP001358417"/>
    </source>
</evidence>
<dbReference type="PIRSF" id="PIRSF015730">
    <property type="entry name" value="TFAR19"/>
    <property type="match status" value="1"/>
</dbReference>
<dbReference type="EMBL" id="JAVRRD010000024">
    <property type="protein sequence ID" value="KAK5047704.1"/>
    <property type="molecule type" value="Genomic_DNA"/>
</dbReference>
<keyword evidence="4" id="KW-1185">Reference proteome</keyword>
<comment type="similarity">
    <text evidence="1">Belongs to the PDCD5 family.</text>
</comment>
<accession>A0AAV9N3S9</accession>
<dbReference type="RefSeq" id="XP_064703231.1">
    <property type="nucleotide sequence ID" value="XM_064849930.1"/>
</dbReference>
<dbReference type="InterPro" id="IPR036883">
    <property type="entry name" value="PDCD5-like_sf"/>
</dbReference>
<dbReference type="Pfam" id="PF01984">
    <property type="entry name" value="dsDNA_bind"/>
    <property type="match status" value="1"/>
</dbReference>
<dbReference type="PANTHER" id="PTHR10840:SF0">
    <property type="entry name" value="PROGRAMMED CELL DEATH PROTEIN 5"/>
    <property type="match status" value="1"/>
</dbReference>
<dbReference type="PANTHER" id="PTHR10840">
    <property type="entry name" value="PROGRAMMED CELL DEATH PROTEIN 5"/>
    <property type="match status" value="1"/>
</dbReference>
<dbReference type="AlphaFoldDB" id="A0AAV9N3S9"/>
<name>A0AAV9N3S9_9EURO</name>
<dbReference type="InterPro" id="IPR002836">
    <property type="entry name" value="PDCD5-like"/>
</dbReference>
<dbReference type="Gene3D" id="1.10.8.140">
    <property type="entry name" value="PDCD5-like"/>
    <property type="match status" value="1"/>
</dbReference>
<dbReference type="Proteomes" id="UP001358417">
    <property type="component" value="Unassembled WGS sequence"/>
</dbReference>
<dbReference type="GeneID" id="89974541"/>
<gene>
    <name evidence="3" type="ORF">LTR84_006369</name>
</gene>
<organism evidence="3 4">
    <name type="scientific">Exophiala bonariae</name>
    <dbReference type="NCBI Taxonomy" id="1690606"/>
    <lineage>
        <taxon>Eukaryota</taxon>
        <taxon>Fungi</taxon>
        <taxon>Dikarya</taxon>
        <taxon>Ascomycota</taxon>
        <taxon>Pezizomycotina</taxon>
        <taxon>Eurotiomycetes</taxon>
        <taxon>Chaetothyriomycetidae</taxon>
        <taxon>Chaetothyriales</taxon>
        <taxon>Herpotrichiellaceae</taxon>
        <taxon>Exophiala</taxon>
    </lineage>
</organism>
<evidence type="ECO:0000313" key="3">
    <source>
        <dbReference type="EMBL" id="KAK5047704.1"/>
    </source>
</evidence>
<dbReference type="GO" id="GO:0005634">
    <property type="term" value="C:nucleus"/>
    <property type="evidence" value="ECO:0007669"/>
    <property type="project" value="TreeGrafter"/>
</dbReference>
<dbReference type="SUPFAM" id="SSF46950">
    <property type="entry name" value="Double-stranded DNA-binding domain"/>
    <property type="match status" value="1"/>
</dbReference>
<evidence type="ECO:0000256" key="1">
    <source>
        <dbReference type="ARBA" id="ARBA00010490"/>
    </source>
</evidence>
<protein>
    <recommendedName>
        <fullName evidence="5">Programmed cell death protein 5</fullName>
    </recommendedName>
</protein>
<dbReference type="GO" id="GO:0003677">
    <property type="term" value="F:DNA binding"/>
    <property type="evidence" value="ECO:0007669"/>
    <property type="project" value="InterPro"/>
</dbReference>
<feature type="compositionally biased region" description="Basic and acidic residues" evidence="2">
    <location>
        <begin position="32"/>
        <end position="45"/>
    </location>
</feature>
<evidence type="ECO:0008006" key="5">
    <source>
        <dbReference type="Google" id="ProtNLM"/>
    </source>
</evidence>
<reference evidence="3 4" key="1">
    <citation type="submission" date="2023-08" db="EMBL/GenBank/DDBJ databases">
        <title>Black Yeasts Isolated from many extreme environments.</title>
        <authorList>
            <person name="Coleine C."/>
            <person name="Stajich J.E."/>
            <person name="Selbmann L."/>
        </authorList>
    </citation>
    <scope>NUCLEOTIDE SEQUENCE [LARGE SCALE GENOMIC DNA]</scope>
    <source>
        <strain evidence="3 4">CCFEE 5792</strain>
    </source>
</reference>
<evidence type="ECO:0000256" key="2">
    <source>
        <dbReference type="SAM" id="MobiDB-lite"/>
    </source>
</evidence>
<feature type="region of interest" description="Disordered" evidence="2">
    <location>
        <begin position="15"/>
        <end position="55"/>
    </location>
</feature>
<comment type="caution">
    <text evidence="3">The sequence shown here is derived from an EMBL/GenBank/DDBJ whole genome shotgun (WGS) entry which is preliminary data.</text>
</comment>
<dbReference type="GO" id="GO:0005829">
    <property type="term" value="C:cytosol"/>
    <property type="evidence" value="ECO:0007669"/>
    <property type="project" value="TreeGrafter"/>
</dbReference>
<feature type="compositionally biased region" description="Gly residues" evidence="2">
    <location>
        <begin position="20"/>
        <end position="31"/>
    </location>
</feature>